<keyword evidence="2" id="KW-0964">Secreted</keyword>
<dbReference type="Gene3D" id="2.60.40.10">
    <property type="entry name" value="Immunoglobulins"/>
    <property type="match status" value="8"/>
</dbReference>
<dbReference type="Proteomes" id="UP000694872">
    <property type="component" value="Unplaced"/>
</dbReference>
<gene>
    <name evidence="8" type="primary">LOC106120585</name>
</gene>
<accession>A0AAJ7EC31</accession>
<dbReference type="Pfam" id="PF25106">
    <property type="entry name" value="VWA_4"/>
    <property type="match status" value="1"/>
</dbReference>
<feature type="domain" description="Ig-like" evidence="7">
    <location>
        <begin position="694"/>
        <end position="779"/>
    </location>
</feature>
<dbReference type="GO" id="GO:0007156">
    <property type="term" value="P:homophilic cell adhesion via plasma membrane adhesion molecules"/>
    <property type="evidence" value="ECO:0007669"/>
    <property type="project" value="TreeGrafter"/>
</dbReference>
<keyword evidence="4" id="KW-1015">Disulfide bond</keyword>
<dbReference type="InterPro" id="IPR007110">
    <property type="entry name" value="Ig-like_dom"/>
</dbReference>
<dbReference type="Pfam" id="PF13927">
    <property type="entry name" value="Ig_3"/>
    <property type="match status" value="1"/>
</dbReference>
<evidence type="ECO:0000256" key="6">
    <source>
        <dbReference type="SAM" id="SignalP"/>
    </source>
</evidence>
<evidence type="ECO:0000256" key="5">
    <source>
        <dbReference type="ARBA" id="ARBA00023319"/>
    </source>
</evidence>
<name>A0AAJ7EC31_PAPXU</name>
<protein>
    <submittedName>
        <fullName evidence="8">Hemicentin-2-like</fullName>
    </submittedName>
</protein>
<feature type="domain" description="Ig-like" evidence="7">
    <location>
        <begin position="964"/>
        <end position="1046"/>
    </location>
</feature>
<dbReference type="GO" id="GO:0005886">
    <property type="term" value="C:plasma membrane"/>
    <property type="evidence" value="ECO:0007669"/>
    <property type="project" value="TreeGrafter"/>
</dbReference>
<dbReference type="KEGG" id="pxu:106120585"/>
<dbReference type="GO" id="GO:0008046">
    <property type="term" value="F:axon guidance receptor activity"/>
    <property type="evidence" value="ECO:0007669"/>
    <property type="project" value="TreeGrafter"/>
</dbReference>
<dbReference type="PROSITE" id="PS50835">
    <property type="entry name" value="IG_LIKE"/>
    <property type="match status" value="8"/>
</dbReference>
<dbReference type="SMART" id="SM00409">
    <property type="entry name" value="IG"/>
    <property type="match status" value="7"/>
</dbReference>
<dbReference type="GO" id="GO:0030424">
    <property type="term" value="C:axon"/>
    <property type="evidence" value="ECO:0007669"/>
    <property type="project" value="TreeGrafter"/>
</dbReference>
<dbReference type="GO" id="GO:0032991">
    <property type="term" value="C:protein-containing complex"/>
    <property type="evidence" value="ECO:0007669"/>
    <property type="project" value="UniProtKB-ARBA"/>
</dbReference>
<dbReference type="PANTHER" id="PTHR45080:SF8">
    <property type="entry name" value="IG-LIKE DOMAIN-CONTAINING PROTEIN"/>
    <property type="match status" value="1"/>
</dbReference>
<feature type="domain" description="Ig-like" evidence="7">
    <location>
        <begin position="604"/>
        <end position="689"/>
    </location>
</feature>
<dbReference type="SUPFAM" id="SSF53300">
    <property type="entry name" value="vWA-like"/>
    <property type="match status" value="1"/>
</dbReference>
<dbReference type="InterPro" id="IPR003599">
    <property type="entry name" value="Ig_sub"/>
</dbReference>
<dbReference type="GO" id="GO:0050808">
    <property type="term" value="P:synapse organization"/>
    <property type="evidence" value="ECO:0007669"/>
    <property type="project" value="TreeGrafter"/>
</dbReference>
<evidence type="ECO:0000259" key="7">
    <source>
        <dbReference type="PROSITE" id="PS50835"/>
    </source>
</evidence>
<feature type="signal peptide" evidence="6">
    <location>
        <begin position="1"/>
        <end position="21"/>
    </location>
</feature>
<dbReference type="InterPro" id="IPR013783">
    <property type="entry name" value="Ig-like_fold"/>
</dbReference>
<dbReference type="Gene3D" id="3.40.50.410">
    <property type="entry name" value="von Willebrand factor, type A domain"/>
    <property type="match status" value="1"/>
</dbReference>
<feature type="chain" id="PRO_5042488622" evidence="6">
    <location>
        <begin position="22"/>
        <end position="1362"/>
    </location>
</feature>
<dbReference type="SMART" id="SM00408">
    <property type="entry name" value="IGc2"/>
    <property type="match status" value="8"/>
</dbReference>
<feature type="domain" description="Ig-like" evidence="7">
    <location>
        <begin position="1048"/>
        <end position="1127"/>
    </location>
</feature>
<dbReference type="CDD" id="cd00198">
    <property type="entry name" value="vWFA"/>
    <property type="match status" value="1"/>
</dbReference>
<evidence type="ECO:0000256" key="3">
    <source>
        <dbReference type="ARBA" id="ARBA00022729"/>
    </source>
</evidence>
<dbReference type="InterPro" id="IPR056861">
    <property type="entry name" value="HMCN1-like_VWA"/>
</dbReference>
<dbReference type="InterPro" id="IPR013098">
    <property type="entry name" value="Ig_I-set"/>
</dbReference>
<feature type="domain" description="Ig-like" evidence="7">
    <location>
        <begin position="783"/>
        <end position="870"/>
    </location>
</feature>
<dbReference type="InterPro" id="IPR003598">
    <property type="entry name" value="Ig_sub2"/>
</dbReference>
<dbReference type="SUPFAM" id="SSF48726">
    <property type="entry name" value="Immunoglobulin"/>
    <property type="match status" value="7"/>
</dbReference>
<sequence length="1362" mass="154008">MNEKLYHSILVLTILICPIFSQKVINSSLIFVIDRTSSMSKDIKNVLKSADGLFDAVVNSNQSDVDNFIIVTFGDPGFEVRIITDKRDEFKSSLRSLRAKGGDDCPEMAMSGIELGLQRGRPYSYLIVFTDAAAKDMEKFERVRNLALELNTKIIFLVTKWKCPNQENVDFSAYEKLARDTGGEFFFLNKDNLPEIMKYVMKLVDSRKVEILKKQFNATDDNKVVKVSLDPSIDNVLMSVTGGESTVDVKDKDNATVATEGIATIKDTRVVSWNNTNPGDYTVEINSTTNTLLTIHGTTKVSFSYGFSVIRPSYFNETTNRPVADQKSYILIKINNEGEKINLQSLLVVDLKDNILLDKLKIVSQGDSYIAEPIDLPKDTFKIVMVAEDEKTKDVIKRASLPIEPQKVLPGTMKTEAPVVTILGETKITTSTGNPLQIKCRVTGNPKPKISWEDAFGTTLTSTVSTVREEYEYLSMLNIDKVQRSIAYICKASNNISSDEKSVEVETGDRFAVVQISKDQKIEYHKEGKLYCKVNADPPANVFWYLNGNPIETNDDFDISPDKSTLTIKKMKNNYVGTVLCEVRNSAKRVMYNMKLSTIGPERPEIDKNITEIFAIEGSSANVSCRILKGNPKPIIKWSFKSKNNVTFYDINENKEDIRIENITSNEVGTYKCVAKNDIAEDSHILDLTIEYAPIVLGQSNVDINQQIGQNILISCDIKGEPEPIISWFFNGLMIVESKYYHINKDNALIFDASIATMGEYSCTGVNKLGSVEKTANVSVFEPLKIDTGANIQIINIEAGRQLSLSCPIKGYPPPKIRWSFLSINLTDPRNLSSNVQLAQIPEVKTSDSGFYTCTVVDSGDTKAFMFSVNVIEPIKSTVRKINAVDGDKFLRLSCKSAAEPKSTISWFKNDAPITIGNEWHSLESDGSLLVKGVKTTTAGIYDCATRDRSKVFESYEVNISMYPDVRNRDYSIEYFIENENGTVPCKVSEENNDYVRWYKKKTVVRFGKNINLDPYNKRKHEGKYVCRANNLFVSKNDGVDIKTGSIPKFQFVKETLIENVLFDQAPDLNCANSGQPKAEVLWWKNDIRMNYNDMTYFVNNKVSDRGKYRCVAKNKFGNVSRQFTVTANDCLLNIGTDFDIYHPLILTESYELPDFYIKDEHVAIPINTTVQFYCEGGFNRFIDESVRATCREGQTFEINREIIEYRKLKCKKALQPVTVQTVDCVRGEGKLFQIGLSVKDFIEVYRICFDKKFRFLYTEHNIKPWAADVSATGMQTEKWFHSDVINYNNNEMYDCKRQKDGISAIIGQALQGNDDECYVARQLINEKDVPPGFPQLFTHSYLNIIPHWNSDATRLDTFTRS</sequence>
<keyword evidence="3 6" id="KW-0732">Signal</keyword>
<evidence type="ECO:0000313" key="8">
    <source>
        <dbReference type="RefSeq" id="XP_013171391.1"/>
    </source>
</evidence>
<feature type="domain" description="Ig-like" evidence="7">
    <location>
        <begin position="418"/>
        <end position="506"/>
    </location>
</feature>
<dbReference type="RefSeq" id="XP_013171391.1">
    <property type="nucleotide sequence ID" value="XM_013315937.1"/>
</dbReference>
<reference evidence="8" key="1">
    <citation type="submission" date="2025-08" db="UniProtKB">
        <authorList>
            <consortium name="RefSeq"/>
        </authorList>
    </citation>
    <scope>IDENTIFICATION</scope>
</reference>
<evidence type="ECO:0000256" key="4">
    <source>
        <dbReference type="ARBA" id="ARBA00023157"/>
    </source>
</evidence>
<dbReference type="InterPro" id="IPR036465">
    <property type="entry name" value="vWFA_dom_sf"/>
</dbReference>
<keyword evidence="5" id="KW-0393">Immunoglobulin domain</keyword>
<comment type="subcellular location">
    <subcellularLocation>
        <location evidence="1">Secreted</location>
    </subcellularLocation>
</comment>
<dbReference type="GeneID" id="106120585"/>
<dbReference type="GO" id="GO:0043025">
    <property type="term" value="C:neuronal cell body"/>
    <property type="evidence" value="ECO:0007669"/>
    <property type="project" value="TreeGrafter"/>
</dbReference>
<proteinExistence type="predicted"/>
<dbReference type="PANTHER" id="PTHR45080">
    <property type="entry name" value="CONTACTIN 5"/>
    <property type="match status" value="1"/>
</dbReference>
<evidence type="ECO:0000256" key="2">
    <source>
        <dbReference type="ARBA" id="ARBA00022525"/>
    </source>
</evidence>
<evidence type="ECO:0000256" key="1">
    <source>
        <dbReference type="ARBA" id="ARBA00004613"/>
    </source>
</evidence>
<feature type="domain" description="Ig-like" evidence="7">
    <location>
        <begin position="509"/>
        <end position="597"/>
    </location>
</feature>
<dbReference type="InterPro" id="IPR036179">
    <property type="entry name" value="Ig-like_dom_sf"/>
</dbReference>
<organism evidence="8">
    <name type="scientific">Papilio xuthus</name>
    <name type="common">Asian swallowtail butterfly</name>
    <dbReference type="NCBI Taxonomy" id="66420"/>
    <lineage>
        <taxon>Eukaryota</taxon>
        <taxon>Metazoa</taxon>
        <taxon>Ecdysozoa</taxon>
        <taxon>Arthropoda</taxon>
        <taxon>Hexapoda</taxon>
        <taxon>Insecta</taxon>
        <taxon>Pterygota</taxon>
        <taxon>Neoptera</taxon>
        <taxon>Endopterygota</taxon>
        <taxon>Lepidoptera</taxon>
        <taxon>Glossata</taxon>
        <taxon>Ditrysia</taxon>
        <taxon>Papilionoidea</taxon>
        <taxon>Papilionidae</taxon>
        <taxon>Papilioninae</taxon>
        <taxon>Papilio</taxon>
    </lineage>
</organism>
<dbReference type="CDD" id="cd00096">
    <property type="entry name" value="Ig"/>
    <property type="match status" value="3"/>
</dbReference>
<feature type="domain" description="Ig-like" evidence="7">
    <location>
        <begin position="874"/>
        <end position="961"/>
    </location>
</feature>
<dbReference type="InterPro" id="IPR050958">
    <property type="entry name" value="Cell_Adh-Cytoskel_Orgn"/>
</dbReference>
<dbReference type="Pfam" id="PF07679">
    <property type="entry name" value="I-set"/>
    <property type="match status" value="6"/>
</dbReference>